<accession>A0A2T7A6Q5</accession>
<proteinExistence type="predicted"/>
<gene>
    <name evidence="2" type="ORF">B9Z19DRAFT_1105172</name>
</gene>
<name>A0A2T7A6Q5_TUBBO</name>
<protein>
    <submittedName>
        <fullName evidence="2">Uncharacterized protein</fullName>
    </submittedName>
</protein>
<feature type="compositionally biased region" description="Polar residues" evidence="1">
    <location>
        <begin position="103"/>
        <end position="123"/>
    </location>
</feature>
<sequence length="168" mass="18350">MQPRSKVSLDLLGPTDRLAFKYSFGWSQTSGMNEPGRRVLGKELTARLPRSLNMVAEMIAAPHRRLGTFILPHPTIFPQTPKSAPIPATGHAQYPPQSDGPARSSTTTSLPTTEIPPNSRHISTTPRFHAYAYVSHKLGWYTATGEKPATIVLSLRPPAGFLLPTLAQ</sequence>
<keyword evidence="3" id="KW-1185">Reference proteome</keyword>
<evidence type="ECO:0000313" key="2">
    <source>
        <dbReference type="EMBL" id="PUU83423.1"/>
    </source>
</evidence>
<organism evidence="2 3">
    <name type="scientific">Tuber borchii</name>
    <name type="common">White truffle</name>
    <dbReference type="NCBI Taxonomy" id="42251"/>
    <lineage>
        <taxon>Eukaryota</taxon>
        <taxon>Fungi</taxon>
        <taxon>Dikarya</taxon>
        <taxon>Ascomycota</taxon>
        <taxon>Pezizomycotina</taxon>
        <taxon>Pezizomycetes</taxon>
        <taxon>Pezizales</taxon>
        <taxon>Tuberaceae</taxon>
        <taxon>Tuber</taxon>
    </lineage>
</organism>
<evidence type="ECO:0000313" key="3">
    <source>
        <dbReference type="Proteomes" id="UP000244722"/>
    </source>
</evidence>
<feature type="region of interest" description="Disordered" evidence="1">
    <location>
        <begin position="80"/>
        <end position="123"/>
    </location>
</feature>
<dbReference type="AlphaFoldDB" id="A0A2T7A6Q5"/>
<reference evidence="2 3" key="1">
    <citation type="submission" date="2017-04" db="EMBL/GenBank/DDBJ databases">
        <title>Draft genome sequence of Tuber borchii Vittad., a whitish edible truffle.</title>
        <authorList>
            <consortium name="DOE Joint Genome Institute"/>
            <person name="Murat C."/>
            <person name="Kuo A."/>
            <person name="Barry K.W."/>
            <person name="Clum A."/>
            <person name="Dockter R.B."/>
            <person name="Fauchery L."/>
            <person name="Iotti M."/>
            <person name="Kohler A."/>
            <person name="Labutti K."/>
            <person name="Lindquist E.A."/>
            <person name="Lipzen A."/>
            <person name="Ohm R.A."/>
            <person name="Wang M."/>
            <person name="Grigoriev I.V."/>
            <person name="Zambonelli A."/>
            <person name="Martin F.M."/>
        </authorList>
    </citation>
    <scope>NUCLEOTIDE SEQUENCE [LARGE SCALE GENOMIC DNA]</scope>
    <source>
        <strain evidence="2 3">Tbo3840</strain>
    </source>
</reference>
<comment type="caution">
    <text evidence="2">The sequence shown here is derived from an EMBL/GenBank/DDBJ whole genome shotgun (WGS) entry which is preliminary data.</text>
</comment>
<dbReference type="Proteomes" id="UP000244722">
    <property type="component" value="Unassembled WGS sequence"/>
</dbReference>
<dbReference type="EMBL" id="NESQ01000012">
    <property type="protein sequence ID" value="PUU83423.1"/>
    <property type="molecule type" value="Genomic_DNA"/>
</dbReference>
<evidence type="ECO:0000256" key="1">
    <source>
        <dbReference type="SAM" id="MobiDB-lite"/>
    </source>
</evidence>